<dbReference type="InterPro" id="IPR016161">
    <property type="entry name" value="Ald_DH/histidinol_DH"/>
</dbReference>
<keyword evidence="8" id="KW-1185">Reference proteome</keyword>
<dbReference type="KEGG" id="nao:Y958_22065"/>
<dbReference type="InterPro" id="IPR029510">
    <property type="entry name" value="Ald_DH_CS_GLU"/>
</dbReference>
<evidence type="ECO:0000256" key="3">
    <source>
        <dbReference type="ARBA" id="ARBA00023027"/>
    </source>
</evidence>
<feature type="active site" evidence="4">
    <location>
        <position position="253"/>
    </location>
</feature>
<dbReference type="AlphaFoldDB" id="A0A248JY96"/>
<dbReference type="Gene3D" id="3.40.309.10">
    <property type="entry name" value="Aldehyde Dehydrogenase, Chain A, domain 2"/>
    <property type="match status" value="1"/>
</dbReference>
<dbReference type="InterPro" id="IPR015590">
    <property type="entry name" value="Aldehyde_DH_dom"/>
</dbReference>
<dbReference type="Pfam" id="PF00171">
    <property type="entry name" value="Aldedh"/>
    <property type="match status" value="1"/>
</dbReference>
<evidence type="ECO:0000313" key="7">
    <source>
        <dbReference type="EMBL" id="ASG23682.1"/>
    </source>
</evidence>
<keyword evidence="2 5" id="KW-0560">Oxidoreductase</keyword>
<evidence type="ECO:0000259" key="6">
    <source>
        <dbReference type="Pfam" id="PF00171"/>
    </source>
</evidence>
<dbReference type="EMBL" id="CP022112">
    <property type="protein sequence ID" value="ASG23682.1"/>
    <property type="molecule type" value="Genomic_DNA"/>
</dbReference>
<dbReference type="GO" id="GO:0016620">
    <property type="term" value="F:oxidoreductase activity, acting on the aldehyde or oxo group of donors, NAD or NADP as acceptor"/>
    <property type="evidence" value="ECO:0007669"/>
    <property type="project" value="InterPro"/>
</dbReference>
<dbReference type="SUPFAM" id="SSF53720">
    <property type="entry name" value="ALDH-like"/>
    <property type="match status" value="1"/>
</dbReference>
<dbReference type="Proteomes" id="UP000197153">
    <property type="component" value="Chromosome 3"/>
</dbReference>
<feature type="domain" description="Aldehyde dehydrogenase" evidence="6">
    <location>
        <begin position="21"/>
        <end position="474"/>
    </location>
</feature>
<dbReference type="PROSITE" id="PS00687">
    <property type="entry name" value="ALDEHYDE_DEHYDR_GLU"/>
    <property type="match status" value="1"/>
</dbReference>
<sequence>MTTTTIGLLIGGRDVPASGGATFTRANPVSGKVVTTAAAATPADADAAVAAAQAAFPTWAALSPGERRQRLLKAADLMDARTADFIAIGAAEIGGMPNWYGFNAMLAANMLREAAAMTTQINGEVIPSNVPGSLAMALRQPCGVVLGIAPWNAPVILGTRAIATPLACGNTVVLKASEQCPATHRLIGQILTEAGLGDGVVNVITNAPADAPAIVERLIANPAVRRVNFTGSTGVGRIVAQLAAKHLKPALLELGGKAPLLVLHDADLDAAVAAAAFGGFFNQGQICMSTERLVVDAGIADAFVDRLAAKARTLTAGDPSAPGSVLGALVNAQAGQRIKALLDDAVAKGARIAAGGTVDGAIMQATVVDGVTHEMKLYAEESFGPVVAVMRVDGDEEAIRVANDSEYGLSAAVFSRDVARALTVAQRIESGICHINGPTVHDEAQMPFGGVKSSGYGRFGGKSGVAEFTELRWVTIQTGPRHYPI</sequence>
<name>A0A248JY96_9PROT</name>
<dbReference type="CDD" id="cd07105">
    <property type="entry name" value="ALDH_SaliADH"/>
    <property type="match status" value="1"/>
</dbReference>
<dbReference type="FunFam" id="3.40.309.10:FF:000010">
    <property type="entry name" value="Gamma-aminobutyraldehyde dehydrogenase"/>
    <property type="match status" value="1"/>
</dbReference>
<reference evidence="7 8" key="1">
    <citation type="submission" date="2017-06" db="EMBL/GenBank/DDBJ databases">
        <title>Complete genome sequence of Nitrospirillum amazonense strain CBAmC, an endophytic nitrogen-fixing and plant growth-promoting bacterium, isolated from sugarcane.</title>
        <authorList>
            <person name="Schwab S."/>
            <person name="dos Santos Teixeira K.R."/>
            <person name="Simoes Araujo J.L."/>
            <person name="Soares Vidal M."/>
            <person name="Borges de Freitas H.R."/>
            <person name="Rivello Crivelaro A.L."/>
            <person name="Bueno de Camargo Nunes A."/>
            <person name="dos Santos C.M."/>
            <person name="Palmeira da Silva Rosa D."/>
            <person name="da Silva Padilha D."/>
            <person name="da Silva E."/>
            <person name="Araujo Terra L."/>
            <person name="Soares Mendes V."/>
            <person name="Farinelli L."/>
            <person name="Magalhaes Cruz L."/>
            <person name="Baldani J.I."/>
        </authorList>
    </citation>
    <scope>NUCLEOTIDE SEQUENCE [LARGE SCALE GENOMIC DNA]</scope>
    <source>
        <strain evidence="7 8">CBAmC</strain>
    </source>
</reference>
<evidence type="ECO:0000313" key="8">
    <source>
        <dbReference type="Proteomes" id="UP000197153"/>
    </source>
</evidence>
<accession>A0A248JY96</accession>
<dbReference type="PANTHER" id="PTHR42986">
    <property type="entry name" value="BENZALDEHYDE DEHYDROGENASE YFMT"/>
    <property type="match status" value="1"/>
</dbReference>
<protein>
    <submittedName>
        <fullName evidence="7">Salicylaldehyde dehydrogenase</fullName>
    </submittedName>
</protein>
<evidence type="ECO:0000256" key="1">
    <source>
        <dbReference type="ARBA" id="ARBA00009986"/>
    </source>
</evidence>
<dbReference type="Gene3D" id="3.40.605.10">
    <property type="entry name" value="Aldehyde Dehydrogenase, Chain A, domain 1"/>
    <property type="match status" value="1"/>
</dbReference>
<dbReference type="InterPro" id="IPR016163">
    <property type="entry name" value="Ald_DH_C"/>
</dbReference>
<proteinExistence type="inferred from homology"/>
<evidence type="ECO:0000256" key="2">
    <source>
        <dbReference type="ARBA" id="ARBA00023002"/>
    </source>
</evidence>
<evidence type="ECO:0000256" key="4">
    <source>
        <dbReference type="PROSITE-ProRule" id="PRU10007"/>
    </source>
</evidence>
<dbReference type="PANTHER" id="PTHR42986:SF1">
    <property type="entry name" value="BENZALDEHYDE DEHYDROGENASE YFMT"/>
    <property type="match status" value="1"/>
</dbReference>
<comment type="similarity">
    <text evidence="1 5">Belongs to the aldehyde dehydrogenase family.</text>
</comment>
<keyword evidence="3" id="KW-0520">NAD</keyword>
<gene>
    <name evidence="7" type="ORF">Y958_22065</name>
</gene>
<dbReference type="RefSeq" id="WP_088874159.1">
    <property type="nucleotide sequence ID" value="NZ_CP022112.1"/>
</dbReference>
<dbReference type="InterPro" id="IPR016162">
    <property type="entry name" value="Ald_DH_N"/>
</dbReference>
<evidence type="ECO:0000256" key="5">
    <source>
        <dbReference type="RuleBase" id="RU003345"/>
    </source>
</evidence>
<organism evidence="7 8">
    <name type="scientific">Nitrospirillum viridazoti CBAmc</name>
    <dbReference type="NCBI Taxonomy" id="1441467"/>
    <lineage>
        <taxon>Bacteria</taxon>
        <taxon>Pseudomonadati</taxon>
        <taxon>Pseudomonadota</taxon>
        <taxon>Alphaproteobacteria</taxon>
        <taxon>Rhodospirillales</taxon>
        <taxon>Azospirillaceae</taxon>
        <taxon>Nitrospirillum</taxon>
        <taxon>Nitrospirillum viridazoti</taxon>
    </lineage>
</organism>